<dbReference type="Proteomes" id="UP000373149">
    <property type="component" value="Unassembled WGS sequence"/>
</dbReference>
<dbReference type="EMBL" id="VMNX01000158">
    <property type="protein sequence ID" value="MPY52860.1"/>
    <property type="molecule type" value="Genomic_DNA"/>
</dbReference>
<gene>
    <name evidence="1" type="ORF">FPZ41_31605</name>
</gene>
<accession>A0A5N8WZQ9</accession>
<reference evidence="1 2" key="1">
    <citation type="submission" date="2019-09" db="EMBL/GenBank/DDBJ databases">
        <authorList>
            <person name="Duangmal K."/>
            <person name="Teo W.F.A."/>
            <person name="Lipun K."/>
        </authorList>
    </citation>
    <scope>NUCLEOTIDE SEQUENCE [LARGE SCALE GENOMIC DNA]</scope>
    <source>
        <strain evidence="1 2">K1PN6</strain>
    </source>
</reference>
<protein>
    <submittedName>
        <fullName evidence="1">Uncharacterized protein</fullName>
    </submittedName>
</protein>
<sequence length="82" mass="8772">MAARRRWVPDGGCLTRVGDFTRLTVTRPGTHRISAEYGPSPTPEHCCPRSWGKGRSPAAGWRGAPWVLLSGPDQSSGLTALG</sequence>
<evidence type="ECO:0000313" key="1">
    <source>
        <dbReference type="EMBL" id="MPY52860.1"/>
    </source>
</evidence>
<comment type="caution">
    <text evidence="1">The sequence shown here is derived from an EMBL/GenBank/DDBJ whole genome shotgun (WGS) entry which is preliminary data.</text>
</comment>
<proteinExistence type="predicted"/>
<keyword evidence="2" id="KW-1185">Reference proteome</keyword>
<dbReference type="AlphaFoldDB" id="A0A5N8WZQ9"/>
<evidence type="ECO:0000313" key="2">
    <source>
        <dbReference type="Proteomes" id="UP000373149"/>
    </source>
</evidence>
<name>A0A5N8WZQ9_9ACTN</name>
<organism evidence="1 2">
    <name type="scientific">Streptomyces acidicola</name>
    <dbReference type="NCBI Taxonomy" id="2596892"/>
    <lineage>
        <taxon>Bacteria</taxon>
        <taxon>Bacillati</taxon>
        <taxon>Actinomycetota</taxon>
        <taxon>Actinomycetes</taxon>
        <taxon>Kitasatosporales</taxon>
        <taxon>Streptomycetaceae</taxon>
        <taxon>Streptomyces</taxon>
    </lineage>
</organism>